<dbReference type="AlphaFoldDB" id="A0A8J6CB93"/>
<comment type="caution">
    <text evidence="1">The sequence shown here is derived from an EMBL/GenBank/DDBJ whole genome shotgun (WGS) entry which is preliminary data.</text>
</comment>
<dbReference type="SUPFAM" id="SSF55724">
    <property type="entry name" value="Mog1p/PsbP-like"/>
    <property type="match status" value="1"/>
</dbReference>
<evidence type="ECO:0000313" key="1">
    <source>
        <dbReference type="EMBL" id="KAG8466329.1"/>
    </source>
</evidence>
<name>A0A8J6CB93_DIALT</name>
<reference evidence="1" key="1">
    <citation type="submission" date="2021-05" db="EMBL/GenBank/DDBJ databases">
        <title>The genome of the haptophyte Pavlova lutheri (Diacronema luteri, Pavlovales) - a model for lipid biosynthesis in eukaryotic algae.</title>
        <authorList>
            <person name="Hulatt C.J."/>
            <person name="Posewitz M.C."/>
        </authorList>
    </citation>
    <scope>NUCLEOTIDE SEQUENCE</scope>
    <source>
        <strain evidence="1">NIVA-4/92</strain>
    </source>
</reference>
<protein>
    <submittedName>
        <fullName evidence="1">Uncharacterized protein</fullName>
    </submittedName>
</protein>
<sequence>MEVSSVPDGWLDTEQYMDAARQPVPDNQEILVEPLPDGDVLIKPSILFVDLHEMVDAPDVQHATWRHVEDILERMGTPSPCDTSPARVASFPPPGAVARDDREAAAATVEIELGAAQVLTAYVVRVPRARVDIVLSAVLRTGSGAPVLDLAGVCSSLAVIDWGLFVT</sequence>
<dbReference type="OrthoDB" id="10451355at2759"/>
<keyword evidence="2" id="KW-1185">Reference proteome</keyword>
<dbReference type="InterPro" id="IPR016123">
    <property type="entry name" value="Mog1/PsbP_a/b/a-sand"/>
</dbReference>
<proteinExistence type="predicted"/>
<dbReference type="Proteomes" id="UP000751190">
    <property type="component" value="Unassembled WGS sequence"/>
</dbReference>
<accession>A0A8J6CB93</accession>
<gene>
    <name evidence="1" type="ORF">KFE25_002085</name>
</gene>
<dbReference type="Gene3D" id="3.40.1000.10">
    <property type="entry name" value="Mog1/PsbP, alpha/beta/alpha sandwich"/>
    <property type="match status" value="1"/>
</dbReference>
<organism evidence="1 2">
    <name type="scientific">Diacronema lutheri</name>
    <name type="common">Unicellular marine alga</name>
    <name type="synonym">Monochrysis lutheri</name>
    <dbReference type="NCBI Taxonomy" id="2081491"/>
    <lineage>
        <taxon>Eukaryota</taxon>
        <taxon>Haptista</taxon>
        <taxon>Haptophyta</taxon>
        <taxon>Pavlovophyceae</taxon>
        <taxon>Pavlovales</taxon>
        <taxon>Pavlovaceae</taxon>
        <taxon>Diacronema</taxon>
    </lineage>
</organism>
<dbReference type="EMBL" id="JAGTXO010000008">
    <property type="protein sequence ID" value="KAG8466329.1"/>
    <property type="molecule type" value="Genomic_DNA"/>
</dbReference>
<evidence type="ECO:0000313" key="2">
    <source>
        <dbReference type="Proteomes" id="UP000751190"/>
    </source>
</evidence>